<reference evidence="2 3" key="1">
    <citation type="submission" date="2024-02" db="EMBL/GenBank/DDBJ databases">
        <title>De novo assembly and annotation of 12 fungi associated with fruit tree decline syndrome in Ontario, Canada.</title>
        <authorList>
            <person name="Sulman M."/>
            <person name="Ellouze W."/>
            <person name="Ilyukhin E."/>
        </authorList>
    </citation>
    <scope>NUCLEOTIDE SEQUENCE [LARGE SCALE GENOMIC DNA]</scope>
    <source>
        <strain evidence="2 3">M42-189</strain>
    </source>
</reference>
<dbReference type="Gene3D" id="1.20.120.900">
    <property type="entry name" value="Pex19, mPTS binding domain"/>
    <property type="match status" value="1"/>
</dbReference>
<dbReference type="EMBL" id="JAKJXO020000001">
    <property type="protein sequence ID" value="KAL1612247.1"/>
    <property type="molecule type" value="Genomic_DNA"/>
</dbReference>
<accession>A0ABR3S6J0</accession>
<organism evidence="2 3">
    <name type="scientific">Paraconiothyrium brasiliense</name>
    <dbReference type="NCBI Taxonomy" id="300254"/>
    <lineage>
        <taxon>Eukaryota</taxon>
        <taxon>Fungi</taxon>
        <taxon>Dikarya</taxon>
        <taxon>Ascomycota</taxon>
        <taxon>Pezizomycotina</taxon>
        <taxon>Dothideomycetes</taxon>
        <taxon>Pleosporomycetidae</taxon>
        <taxon>Pleosporales</taxon>
        <taxon>Massarineae</taxon>
        <taxon>Didymosphaeriaceae</taxon>
        <taxon>Paraconiothyrium</taxon>
    </lineage>
</organism>
<evidence type="ECO:0000313" key="3">
    <source>
        <dbReference type="Proteomes" id="UP001521785"/>
    </source>
</evidence>
<feature type="compositionally biased region" description="Polar residues" evidence="1">
    <location>
        <begin position="80"/>
        <end position="89"/>
    </location>
</feature>
<keyword evidence="2" id="KW-0675">Receptor</keyword>
<gene>
    <name evidence="2" type="primary">PEX19</name>
    <name evidence="2" type="ORF">SLS60_000471</name>
</gene>
<feature type="region of interest" description="Disordered" evidence="1">
    <location>
        <begin position="32"/>
        <end position="126"/>
    </location>
</feature>
<dbReference type="Proteomes" id="UP001521785">
    <property type="component" value="Unassembled WGS sequence"/>
</dbReference>
<dbReference type="InterPro" id="IPR038322">
    <property type="entry name" value="Pex19_C_sf"/>
</dbReference>
<dbReference type="PANTHER" id="PTHR12774:SF2">
    <property type="entry name" value="PEROXISOMAL BIOGENESIS FACTOR 19"/>
    <property type="match status" value="1"/>
</dbReference>
<proteinExistence type="predicted"/>
<evidence type="ECO:0000313" key="2">
    <source>
        <dbReference type="EMBL" id="KAL1612247.1"/>
    </source>
</evidence>
<protein>
    <submittedName>
        <fullName evidence="2">Peroxisome chaperone and import receptor</fullName>
    </submittedName>
</protein>
<feature type="region of interest" description="Disordered" evidence="1">
    <location>
        <begin position="327"/>
        <end position="358"/>
    </location>
</feature>
<feature type="compositionally biased region" description="Basic and acidic residues" evidence="1">
    <location>
        <begin position="36"/>
        <end position="60"/>
    </location>
</feature>
<dbReference type="InterPro" id="IPR006708">
    <property type="entry name" value="Pex19"/>
</dbReference>
<name>A0ABR3S6J0_9PLEO</name>
<sequence length="358" mass="39051">MAEVWRGDVCDSEANNIHIYSHLLVVYAQSKMAEAPQEKSDAGKAEEAPKAPQQVKHDIASDPEEDDLSDLDDVLDEFSNVNLKSNSKDPSAPAPAPASSGPGRPEAPALDPAEALVEDQNEFEKELQKQMEQLLGQEGFPKEFQELMKEMGNVVGEDPLVASAGVPGAAASGAGSSKAEGDSEAKGEQTFQESIRKTMDRMRESGDAAGAAAAKSSDDDILAQMLKEMESGNLGGEGGEEDFSKILMGMMEQLTNKEILYEPMKELNDKFPDWMEKNKGKVDAADWKRYEEQQTLVKEITDRFERNGYSDENAGDREYIVERMQKMQAAGSPPPDLVGDMNAAQEAFSEMDQGCPTQ</sequence>
<feature type="compositionally biased region" description="Low complexity" evidence="1">
    <location>
        <begin position="162"/>
        <end position="178"/>
    </location>
</feature>
<dbReference type="Pfam" id="PF04614">
    <property type="entry name" value="Pex19"/>
    <property type="match status" value="1"/>
</dbReference>
<feature type="compositionally biased region" description="Low complexity" evidence="1">
    <location>
        <begin position="97"/>
        <end position="115"/>
    </location>
</feature>
<dbReference type="PANTHER" id="PTHR12774">
    <property type="entry name" value="PEROXISOMAL BIOGENESIS FACTOR 19"/>
    <property type="match status" value="1"/>
</dbReference>
<evidence type="ECO:0000256" key="1">
    <source>
        <dbReference type="SAM" id="MobiDB-lite"/>
    </source>
</evidence>
<comment type="caution">
    <text evidence="2">The sequence shown here is derived from an EMBL/GenBank/DDBJ whole genome shotgun (WGS) entry which is preliminary data.</text>
</comment>
<feature type="compositionally biased region" description="Acidic residues" evidence="1">
    <location>
        <begin position="61"/>
        <end position="76"/>
    </location>
</feature>
<keyword evidence="3" id="KW-1185">Reference proteome</keyword>
<feature type="region of interest" description="Disordered" evidence="1">
    <location>
        <begin position="159"/>
        <end position="193"/>
    </location>
</feature>